<sequence length="223" mass="25009">MGSTVTPEMRQMGWHPGARDTWALTVEDVWHELRLCFSFDTPPALPEPDTPAAASAAPESPTTGHHKAWRLCLLPDLPTDAPGPAPAATLIDLEPDDSDVVQNLQLLPAPSADATPASPSFVEKRKRISVAEGETEDDPSHLLWLWDDAERVRNHDYLRLYWLEKPKPTGAEEGDTKELATSDTDHYFHDYVEQVKRRLALHGFTRTFQLEKDPKRQDKLTTG</sequence>
<organism evidence="1 2">
    <name type="scientific">Schizothecium vesticola</name>
    <dbReference type="NCBI Taxonomy" id="314040"/>
    <lineage>
        <taxon>Eukaryota</taxon>
        <taxon>Fungi</taxon>
        <taxon>Dikarya</taxon>
        <taxon>Ascomycota</taxon>
        <taxon>Pezizomycotina</taxon>
        <taxon>Sordariomycetes</taxon>
        <taxon>Sordariomycetidae</taxon>
        <taxon>Sordariales</taxon>
        <taxon>Schizotheciaceae</taxon>
        <taxon>Schizothecium</taxon>
    </lineage>
</organism>
<protein>
    <submittedName>
        <fullName evidence="1">Uncharacterized protein</fullName>
    </submittedName>
</protein>
<dbReference type="EMBL" id="JAUKUD010000001">
    <property type="protein sequence ID" value="KAK0753509.1"/>
    <property type="molecule type" value="Genomic_DNA"/>
</dbReference>
<dbReference type="Proteomes" id="UP001172155">
    <property type="component" value="Unassembled WGS sequence"/>
</dbReference>
<comment type="caution">
    <text evidence="1">The sequence shown here is derived from an EMBL/GenBank/DDBJ whole genome shotgun (WGS) entry which is preliminary data.</text>
</comment>
<name>A0AA40KBV0_9PEZI</name>
<reference evidence="1" key="1">
    <citation type="submission" date="2023-06" db="EMBL/GenBank/DDBJ databases">
        <title>Genome-scale phylogeny and comparative genomics of the fungal order Sordariales.</title>
        <authorList>
            <consortium name="Lawrence Berkeley National Laboratory"/>
            <person name="Hensen N."/>
            <person name="Bonometti L."/>
            <person name="Westerberg I."/>
            <person name="Brannstrom I.O."/>
            <person name="Guillou S."/>
            <person name="Cros-Aarteil S."/>
            <person name="Calhoun S."/>
            <person name="Haridas S."/>
            <person name="Kuo A."/>
            <person name="Mondo S."/>
            <person name="Pangilinan J."/>
            <person name="Riley R."/>
            <person name="LaButti K."/>
            <person name="Andreopoulos B."/>
            <person name="Lipzen A."/>
            <person name="Chen C."/>
            <person name="Yanf M."/>
            <person name="Daum C."/>
            <person name="Ng V."/>
            <person name="Clum A."/>
            <person name="Steindorff A."/>
            <person name="Ohm R."/>
            <person name="Martin F."/>
            <person name="Silar P."/>
            <person name="Natvig D."/>
            <person name="Lalanne C."/>
            <person name="Gautier V."/>
            <person name="Ament-velasquez S.L."/>
            <person name="Kruys A."/>
            <person name="Hutchinson M.I."/>
            <person name="Powell A.J."/>
            <person name="Barry K."/>
            <person name="Miller A.N."/>
            <person name="Grigoriev I.V."/>
            <person name="Debuchy R."/>
            <person name="Gladieux P."/>
            <person name="Thoren M.H."/>
            <person name="Johannesson H."/>
        </authorList>
    </citation>
    <scope>NUCLEOTIDE SEQUENCE</scope>
    <source>
        <strain evidence="1">SMH3187-1</strain>
    </source>
</reference>
<evidence type="ECO:0000313" key="1">
    <source>
        <dbReference type="EMBL" id="KAK0753509.1"/>
    </source>
</evidence>
<accession>A0AA40KBV0</accession>
<keyword evidence="2" id="KW-1185">Reference proteome</keyword>
<dbReference type="AlphaFoldDB" id="A0AA40KBV0"/>
<evidence type="ECO:0000313" key="2">
    <source>
        <dbReference type="Proteomes" id="UP001172155"/>
    </source>
</evidence>
<proteinExistence type="predicted"/>
<gene>
    <name evidence="1" type="ORF">B0T18DRAFT_424054</name>
</gene>